<dbReference type="SUPFAM" id="SSF53383">
    <property type="entry name" value="PLP-dependent transferases"/>
    <property type="match status" value="1"/>
</dbReference>
<dbReference type="InterPro" id="IPR050087">
    <property type="entry name" value="AON_synthase_class-II"/>
</dbReference>
<dbReference type="GO" id="GO:0008483">
    <property type="term" value="F:transaminase activity"/>
    <property type="evidence" value="ECO:0007669"/>
    <property type="project" value="UniProtKB-KW"/>
</dbReference>
<evidence type="ECO:0000313" key="5">
    <source>
        <dbReference type="Proteomes" id="UP001595377"/>
    </source>
</evidence>
<dbReference type="InterPro" id="IPR004839">
    <property type="entry name" value="Aminotransferase_I/II_large"/>
</dbReference>
<dbReference type="EMBL" id="JBHRSP010000002">
    <property type="protein sequence ID" value="MFC3071888.1"/>
    <property type="molecule type" value="Genomic_DNA"/>
</dbReference>
<dbReference type="Gene3D" id="3.90.1150.10">
    <property type="entry name" value="Aspartate Aminotransferase, domain 1"/>
    <property type="match status" value="1"/>
</dbReference>
<dbReference type="PANTHER" id="PTHR13693">
    <property type="entry name" value="CLASS II AMINOTRANSFERASE/8-AMINO-7-OXONONANOATE SYNTHASE"/>
    <property type="match status" value="1"/>
</dbReference>
<comment type="caution">
    <text evidence="4">The sequence shown here is derived from an EMBL/GenBank/DDBJ whole genome shotgun (WGS) entry which is preliminary data.</text>
</comment>
<comment type="cofactor">
    <cofactor evidence="1">
        <name>pyridoxal 5'-phosphate</name>
        <dbReference type="ChEBI" id="CHEBI:597326"/>
    </cofactor>
</comment>
<proteinExistence type="predicted"/>
<evidence type="ECO:0000256" key="2">
    <source>
        <dbReference type="ARBA" id="ARBA00022679"/>
    </source>
</evidence>
<dbReference type="Proteomes" id="UP001595377">
    <property type="component" value="Unassembled WGS sequence"/>
</dbReference>
<reference evidence="5" key="1">
    <citation type="journal article" date="2019" name="Int. J. Syst. Evol. Microbiol.">
        <title>The Global Catalogue of Microorganisms (GCM) 10K type strain sequencing project: providing services to taxonomists for standard genome sequencing and annotation.</title>
        <authorList>
            <consortium name="The Broad Institute Genomics Platform"/>
            <consortium name="The Broad Institute Genome Sequencing Center for Infectious Disease"/>
            <person name="Wu L."/>
            <person name="Ma J."/>
        </authorList>
    </citation>
    <scope>NUCLEOTIDE SEQUENCE [LARGE SCALE GENOMIC DNA]</scope>
    <source>
        <strain evidence="5">KCTC 52677</strain>
    </source>
</reference>
<dbReference type="InterPro" id="IPR015422">
    <property type="entry name" value="PyrdxlP-dep_Trfase_small"/>
</dbReference>
<keyword evidence="5" id="KW-1185">Reference proteome</keyword>
<dbReference type="Gene3D" id="3.40.640.10">
    <property type="entry name" value="Type I PLP-dependent aspartate aminotransferase-like (Major domain)"/>
    <property type="match status" value="1"/>
</dbReference>
<accession>A0ABV7DC83</accession>
<protein>
    <submittedName>
        <fullName evidence="4">Aminotransferase class I/II-fold pyridoxal phosphate-dependent enzyme</fullName>
    </submittedName>
</protein>
<evidence type="ECO:0000256" key="1">
    <source>
        <dbReference type="ARBA" id="ARBA00001933"/>
    </source>
</evidence>
<feature type="domain" description="Aminotransferase class I/classII large" evidence="3">
    <location>
        <begin position="91"/>
        <end position="433"/>
    </location>
</feature>
<dbReference type="RefSeq" id="WP_257314016.1">
    <property type="nucleotide sequence ID" value="NZ_JANFDG010000005.1"/>
</dbReference>
<keyword evidence="2" id="KW-0808">Transferase</keyword>
<keyword evidence="4" id="KW-0032">Aminotransferase</keyword>
<evidence type="ECO:0000313" key="4">
    <source>
        <dbReference type="EMBL" id="MFC3071888.1"/>
    </source>
</evidence>
<sequence>MTDMEETSAARMARGRKEALLQKMRGIAPAEGRAGIAVGPAERPVPRFEDLPEYKQVRMQELASQLVGIANPFYRTHDVGAGAVTEIDGRNLINFASYDYLGTNRHPAVHARVAEALARYGVSASASRLVAGERPVHGILEERLAEFYGVEAAVVFVSGYLTNVTVIGTLLGPEDLVIHDELMHNSALAGIKLSGAARRFFRHNDMDHLEELLAGFTGKFRRILVIAEGVYSMDGDVADLPRLVELRRRYGFWLMVDEAHALGVLGKTGRGTHEYFGIDPNEVDIWMGTLSKTTSSCGGYVAGSAALATVLKGSSGGFIYSVGLAPALAAGATASLDLLAAEPERVARLGANGRLFRDLAKAEGLDTGLSEGHSVVPVLVGDSLRAVRLSNDLLEAGVNVLPIIHPAVPEGQARLRFFITSEHTEEQIRTAVRHTADILHALEKQNFGLASVDREQIAKLLSSM</sequence>
<name>A0ABV7DC83_9HYPH</name>
<dbReference type="InterPro" id="IPR015421">
    <property type="entry name" value="PyrdxlP-dep_Trfase_major"/>
</dbReference>
<organism evidence="4 5">
    <name type="scientific">Shinella pollutisoli</name>
    <dbReference type="NCBI Taxonomy" id="2250594"/>
    <lineage>
        <taxon>Bacteria</taxon>
        <taxon>Pseudomonadati</taxon>
        <taxon>Pseudomonadota</taxon>
        <taxon>Alphaproteobacteria</taxon>
        <taxon>Hyphomicrobiales</taxon>
        <taxon>Rhizobiaceae</taxon>
        <taxon>Shinella</taxon>
    </lineage>
</organism>
<gene>
    <name evidence="4" type="ORF">ACFOHH_02070</name>
</gene>
<dbReference type="CDD" id="cd06454">
    <property type="entry name" value="KBL_like"/>
    <property type="match status" value="1"/>
</dbReference>
<dbReference type="Pfam" id="PF00155">
    <property type="entry name" value="Aminotran_1_2"/>
    <property type="match status" value="1"/>
</dbReference>
<evidence type="ECO:0000259" key="3">
    <source>
        <dbReference type="Pfam" id="PF00155"/>
    </source>
</evidence>
<dbReference type="InterPro" id="IPR015424">
    <property type="entry name" value="PyrdxlP-dep_Trfase"/>
</dbReference>